<gene>
    <name evidence="2" type="ORF">A2627_01185</name>
</gene>
<dbReference type="PANTHER" id="PTHR43736:SF1">
    <property type="entry name" value="DIHYDRONEOPTERIN TRIPHOSPHATE DIPHOSPHATASE"/>
    <property type="match status" value="1"/>
</dbReference>
<dbReference type="AlphaFoldDB" id="A0A1F7YJ37"/>
<reference evidence="2 3" key="1">
    <citation type="journal article" date="2016" name="Nat. Commun.">
        <title>Thousands of microbial genomes shed light on interconnected biogeochemical processes in an aquifer system.</title>
        <authorList>
            <person name="Anantharaman K."/>
            <person name="Brown C.T."/>
            <person name="Hug L.A."/>
            <person name="Sharon I."/>
            <person name="Castelle C.J."/>
            <person name="Probst A.J."/>
            <person name="Thomas B.C."/>
            <person name="Singh A."/>
            <person name="Wilkins M.J."/>
            <person name="Karaoz U."/>
            <person name="Brodie E.L."/>
            <person name="Williams K.H."/>
            <person name="Hubbard S.S."/>
            <person name="Banfield J.F."/>
        </authorList>
    </citation>
    <scope>NUCLEOTIDE SEQUENCE [LARGE SCALE GENOMIC DNA]</scope>
</reference>
<comment type="caution">
    <text evidence="2">The sequence shown here is derived from an EMBL/GenBank/DDBJ whole genome shotgun (WGS) entry which is preliminary data.</text>
</comment>
<evidence type="ECO:0000259" key="1">
    <source>
        <dbReference type="PROSITE" id="PS51462"/>
    </source>
</evidence>
<name>A0A1F7YJ37_9BACT</name>
<dbReference type="Gene3D" id="3.90.79.10">
    <property type="entry name" value="Nucleoside Triphosphate Pyrophosphohydrolase"/>
    <property type="match status" value="1"/>
</dbReference>
<proteinExistence type="predicted"/>
<evidence type="ECO:0000313" key="2">
    <source>
        <dbReference type="EMBL" id="OGM26618.1"/>
    </source>
</evidence>
<dbReference type="InterPro" id="IPR015797">
    <property type="entry name" value="NUDIX_hydrolase-like_dom_sf"/>
</dbReference>
<evidence type="ECO:0000313" key="3">
    <source>
        <dbReference type="Proteomes" id="UP000178851"/>
    </source>
</evidence>
<dbReference type="InterPro" id="IPR000086">
    <property type="entry name" value="NUDIX_hydrolase_dom"/>
</dbReference>
<dbReference type="EMBL" id="MGGI01000012">
    <property type="protein sequence ID" value="OGM26618.1"/>
    <property type="molecule type" value="Genomic_DNA"/>
</dbReference>
<dbReference type="PROSITE" id="PS51462">
    <property type="entry name" value="NUDIX"/>
    <property type="match status" value="1"/>
</dbReference>
<dbReference type="SUPFAM" id="SSF55811">
    <property type="entry name" value="Nudix"/>
    <property type="match status" value="1"/>
</dbReference>
<dbReference type="Proteomes" id="UP000178851">
    <property type="component" value="Unassembled WGS sequence"/>
</dbReference>
<organism evidence="2 3">
    <name type="scientific">Candidatus Woesebacteria bacterium RIFCSPHIGHO2_01_FULL_39_28</name>
    <dbReference type="NCBI Taxonomy" id="1802496"/>
    <lineage>
        <taxon>Bacteria</taxon>
        <taxon>Candidatus Woeseibacteriota</taxon>
    </lineage>
</organism>
<dbReference type="PANTHER" id="PTHR43736">
    <property type="entry name" value="ADP-RIBOSE PYROPHOSPHATASE"/>
    <property type="match status" value="1"/>
</dbReference>
<feature type="domain" description="Nudix hydrolase" evidence="1">
    <location>
        <begin position="19"/>
        <end position="146"/>
    </location>
</feature>
<protein>
    <recommendedName>
        <fullName evidence="1">Nudix hydrolase domain-containing protein</fullName>
    </recommendedName>
</protein>
<dbReference type="Pfam" id="PF00293">
    <property type="entry name" value="NUDIX"/>
    <property type="match status" value="1"/>
</dbReference>
<sequence length="146" mass="17113">MNRKQPLTYDEFKVIYSKVPRLCVDLVIKNNKEVLLTLRQKNGYEGQWHLPGGTVYYREPIQKAIKRIAKEELGIEISIEKFVGYLEYFSEEKERGFGYTVSLVFRCKSNDSNLNLDNQVEKAQYFKTPPNNTIVEQKDLLIKLSE</sequence>
<accession>A0A1F7YJ37</accession>